<keyword evidence="1" id="KW-0479">Metal-binding</keyword>
<evidence type="ECO:0000256" key="3">
    <source>
        <dbReference type="ARBA" id="ARBA00022833"/>
    </source>
</evidence>
<dbReference type="AlphaFoldDB" id="A0A915DNC1"/>
<keyword evidence="10" id="KW-1185">Reference proteome</keyword>
<dbReference type="InterPro" id="IPR013088">
    <property type="entry name" value="Znf_NHR/GATA"/>
</dbReference>
<evidence type="ECO:0000256" key="4">
    <source>
        <dbReference type="ARBA" id="ARBA00023015"/>
    </source>
</evidence>
<keyword evidence="7" id="KW-0675">Receptor</keyword>
<dbReference type="InterPro" id="IPR001628">
    <property type="entry name" value="Znf_hrmn_rcpt"/>
</dbReference>
<organism evidence="10 11">
    <name type="scientific">Ditylenchus dipsaci</name>
    <dbReference type="NCBI Taxonomy" id="166011"/>
    <lineage>
        <taxon>Eukaryota</taxon>
        <taxon>Metazoa</taxon>
        <taxon>Ecdysozoa</taxon>
        <taxon>Nematoda</taxon>
        <taxon>Chromadorea</taxon>
        <taxon>Rhabditida</taxon>
        <taxon>Tylenchina</taxon>
        <taxon>Tylenchomorpha</taxon>
        <taxon>Sphaerularioidea</taxon>
        <taxon>Anguinidae</taxon>
        <taxon>Anguininae</taxon>
        <taxon>Ditylenchus</taxon>
    </lineage>
</organism>
<dbReference type="Gene3D" id="3.30.50.10">
    <property type="entry name" value="Erythroid Transcription Factor GATA-1, subunit A"/>
    <property type="match status" value="1"/>
</dbReference>
<keyword evidence="4" id="KW-0805">Transcription regulation</keyword>
<reference evidence="11" key="1">
    <citation type="submission" date="2022-11" db="UniProtKB">
        <authorList>
            <consortium name="WormBaseParasite"/>
        </authorList>
    </citation>
    <scope>IDENTIFICATION</scope>
</reference>
<dbReference type="GO" id="GO:0008270">
    <property type="term" value="F:zinc ion binding"/>
    <property type="evidence" value="ECO:0007669"/>
    <property type="project" value="UniProtKB-KW"/>
</dbReference>
<sequence>MKNFKVNVEFRTKGSGDKACSYNFNVITCESCKAFFRRNANKEKVESMFVFLCKQLRDLVTMQSCYRIRLLG</sequence>
<evidence type="ECO:0000313" key="11">
    <source>
        <dbReference type="WBParaSite" id="jg21885"/>
    </source>
</evidence>
<keyword evidence="6" id="KW-0804">Transcription</keyword>
<protein>
    <submittedName>
        <fullName evidence="11">Nuclear receptor domain-containing protein</fullName>
    </submittedName>
</protein>
<dbReference type="GO" id="GO:0043565">
    <property type="term" value="F:sequence-specific DNA binding"/>
    <property type="evidence" value="ECO:0007669"/>
    <property type="project" value="InterPro"/>
</dbReference>
<dbReference type="Pfam" id="PF00105">
    <property type="entry name" value="zf-C4"/>
    <property type="match status" value="1"/>
</dbReference>
<accession>A0A915DNC1</accession>
<name>A0A915DNC1_9BILA</name>
<keyword evidence="3" id="KW-0862">Zinc</keyword>
<evidence type="ECO:0000256" key="7">
    <source>
        <dbReference type="ARBA" id="ARBA00023170"/>
    </source>
</evidence>
<evidence type="ECO:0000256" key="8">
    <source>
        <dbReference type="ARBA" id="ARBA00023242"/>
    </source>
</evidence>
<feature type="domain" description="Nuclear receptor" evidence="9">
    <location>
        <begin position="16"/>
        <end position="45"/>
    </location>
</feature>
<keyword evidence="8" id="KW-0539">Nucleus</keyword>
<keyword evidence="2" id="KW-0863">Zinc-finger</keyword>
<evidence type="ECO:0000259" key="9">
    <source>
        <dbReference type="Pfam" id="PF00105"/>
    </source>
</evidence>
<evidence type="ECO:0000256" key="5">
    <source>
        <dbReference type="ARBA" id="ARBA00023125"/>
    </source>
</evidence>
<evidence type="ECO:0000256" key="6">
    <source>
        <dbReference type="ARBA" id="ARBA00023163"/>
    </source>
</evidence>
<evidence type="ECO:0000256" key="2">
    <source>
        <dbReference type="ARBA" id="ARBA00022771"/>
    </source>
</evidence>
<dbReference type="GO" id="GO:0003700">
    <property type="term" value="F:DNA-binding transcription factor activity"/>
    <property type="evidence" value="ECO:0007669"/>
    <property type="project" value="InterPro"/>
</dbReference>
<evidence type="ECO:0000256" key="1">
    <source>
        <dbReference type="ARBA" id="ARBA00022723"/>
    </source>
</evidence>
<proteinExistence type="predicted"/>
<evidence type="ECO:0000313" key="10">
    <source>
        <dbReference type="Proteomes" id="UP000887574"/>
    </source>
</evidence>
<dbReference type="SUPFAM" id="SSF57716">
    <property type="entry name" value="Glucocorticoid receptor-like (DNA-binding domain)"/>
    <property type="match status" value="1"/>
</dbReference>
<keyword evidence="5" id="KW-0238">DNA-binding</keyword>
<dbReference type="WBParaSite" id="jg21885">
    <property type="protein sequence ID" value="jg21885"/>
    <property type="gene ID" value="jg21885"/>
</dbReference>
<dbReference type="Proteomes" id="UP000887574">
    <property type="component" value="Unplaced"/>
</dbReference>